<comment type="caution">
    <text evidence="11">The sequence shown here is derived from an EMBL/GenBank/DDBJ whole genome shotgun (WGS) entry which is preliminary data.</text>
</comment>
<evidence type="ECO:0000256" key="5">
    <source>
        <dbReference type="ARBA" id="ARBA00022605"/>
    </source>
</evidence>
<keyword evidence="12" id="KW-1185">Reference proteome</keyword>
<keyword evidence="6 9" id="KW-0822">Tryptophan biosynthesis</keyword>
<evidence type="ECO:0000259" key="10">
    <source>
        <dbReference type="Pfam" id="PF00697"/>
    </source>
</evidence>
<comment type="catalytic activity">
    <reaction evidence="1 9">
        <text>N-(5-phospho-beta-D-ribosyl)anthranilate = 1-(2-carboxyphenylamino)-1-deoxy-D-ribulose 5-phosphate</text>
        <dbReference type="Rhea" id="RHEA:21540"/>
        <dbReference type="ChEBI" id="CHEBI:18277"/>
        <dbReference type="ChEBI" id="CHEBI:58613"/>
        <dbReference type="EC" id="5.3.1.24"/>
    </reaction>
</comment>
<keyword evidence="5 9" id="KW-0028">Amino-acid biosynthesis</keyword>
<protein>
    <recommendedName>
        <fullName evidence="4 9">N-(5'-phosphoribosyl)anthranilate isomerase</fullName>
        <shortName evidence="9">PRAI</shortName>
        <ecNumber evidence="3 9">5.3.1.24</ecNumber>
    </recommendedName>
</protein>
<dbReference type="CDD" id="cd00405">
    <property type="entry name" value="PRAI"/>
    <property type="match status" value="1"/>
</dbReference>
<comment type="pathway">
    <text evidence="2 9">Amino-acid biosynthesis; L-tryptophan biosynthesis; L-tryptophan from chorismate: step 3/5.</text>
</comment>
<keyword evidence="7 9" id="KW-0057">Aromatic amino acid biosynthesis</keyword>
<dbReference type="Pfam" id="PF00697">
    <property type="entry name" value="PRAI"/>
    <property type="match status" value="1"/>
</dbReference>
<dbReference type="OrthoDB" id="9796196at2"/>
<accession>K9GSD4</accession>
<evidence type="ECO:0000256" key="4">
    <source>
        <dbReference type="ARBA" id="ARBA00022272"/>
    </source>
</evidence>
<dbReference type="STRING" id="1238182.C882_1078"/>
<keyword evidence="8 9" id="KW-0413">Isomerase</keyword>
<dbReference type="EMBL" id="ANHY01000017">
    <property type="protein sequence ID" value="EKV28077.1"/>
    <property type="molecule type" value="Genomic_DNA"/>
</dbReference>
<gene>
    <name evidence="9" type="primary">trpF</name>
    <name evidence="11" type="ORF">C882_1078</name>
</gene>
<dbReference type="HAMAP" id="MF_00135">
    <property type="entry name" value="PRAI"/>
    <property type="match status" value="1"/>
</dbReference>
<dbReference type="InterPro" id="IPR044643">
    <property type="entry name" value="TrpF_fam"/>
</dbReference>
<evidence type="ECO:0000313" key="12">
    <source>
        <dbReference type="Proteomes" id="UP000009881"/>
    </source>
</evidence>
<dbReference type="GO" id="GO:0004640">
    <property type="term" value="F:phosphoribosylanthranilate isomerase activity"/>
    <property type="evidence" value="ECO:0007669"/>
    <property type="project" value="UniProtKB-UniRule"/>
</dbReference>
<dbReference type="SUPFAM" id="SSF51366">
    <property type="entry name" value="Ribulose-phoshate binding barrel"/>
    <property type="match status" value="1"/>
</dbReference>
<dbReference type="InterPro" id="IPR001240">
    <property type="entry name" value="PRAI_dom"/>
</dbReference>
<sequence length="213" mass="22701">MAVAKICGITDEDAMLAAVEHGAAYVGLVFFPPSPRAILPEDAAALVEGMPEDVQVVGLFVDPTDDELDAVLNHVRLDMIQLHGKETPERVEQVRLEYATPVMKAFGVAQASDLQDAQAYADAADMLLFDAKPPADADRPGGHGLPFAWDILRAWDRDDVPWMLAGGLTPDNVACAIAESGARIVDVSSGVEREKGRKDPALIKAFLEAVAAA</sequence>
<dbReference type="PANTHER" id="PTHR42894:SF1">
    <property type="entry name" value="N-(5'-PHOSPHORIBOSYL)ANTHRANILATE ISOMERASE"/>
    <property type="match status" value="1"/>
</dbReference>
<dbReference type="NCBIfam" id="NF002295">
    <property type="entry name" value="PRK01222.1-1"/>
    <property type="match status" value="1"/>
</dbReference>
<proteinExistence type="inferred from homology"/>
<evidence type="ECO:0000256" key="9">
    <source>
        <dbReference type="HAMAP-Rule" id="MF_00135"/>
    </source>
</evidence>
<dbReference type="AlphaFoldDB" id="K9GSD4"/>
<evidence type="ECO:0000256" key="8">
    <source>
        <dbReference type="ARBA" id="ARBA00023235"/>
    </source>
</evidence>
<comment type="similarity">
    <text evidence="9">Belongs to the TrpF family.</text>
</comment>
<feature type="domain" description="N-(5'phosphoribosyl) anthranilate isomerase (PRAI)" evidence="10">
    <location>
        <begin position="4"/>
        <end position="208"/>
    </location>
</feature>
<dbReference type="GO" id="GO:0000162">
    <property type="term" value="P:L-tryptophan biosynthetic process"/>
    <property type="evidence" value="ECO:0007669"/>
    <property type="project" value="UniProtKB-UniRule"/>
</dbReference>
<dbReference type="PATRIC" id="fig|1238182.3.peg.3292"/>
<dbReference type="eggNOG" id="COG0135">
    <property type="taxonomic scope" value="Bacteria"/>
</dbReference>
<evidence type="ECO:0000256" key="6">
    <source>
        <dbReference type="ARBA" id="ARBA00022822"/>
    </source>
</evidence>
<dbReference type="Proteomes" id="UP000009881">
    <property type="component" value="Unassembled WGS sequence"/>
</dbReference>
<evidence type="ECO:0000256" key="3">
    <source>
        <dbReference type="ARBA" id="ARBA00012572"/>
    </source>
</evidence>
<dbReference type="InterPro" id="IPR011060">
    <property type="entry name" value="RibuloseP-bd_barrel"/>
</dbReference>
<evidence type="ECO:0000256" key="7">
    <source>
        <dbReference type="ARBA" id="ARBA00023141"/>
    </source>
</evidence>
<name>K9GSD4_9PROT</name>
<dbReference type="InterPro" id="IPR013785">
    <property type="entry name" value="Aldolase_TIM"/>
</dbReference>
<evidence type="ECO:0000313" key="11">
    <source>
        <dbReference type="EMBL" id="EKV28077.1"/>
    </source>
</evidence>
<dbReference type="UniPathway" id="UPA00035">
    <property type="reaction ID" value="UER00042"/>
</dbReference>
<dbReference type="Gene3D" id="3.20.20.70">
    <property type="entry name" value="Aldolase class I"/>
    <property type="match status" value="1"/>
</dbReference>
<evidence type="ECO:0000256" key="1">
    <source>
        <dbReference type="ARBA" id="ARBA00001164"/>
    </source>
</evidence>
<dbReference type="PANTHER" id="PTHR42894">
    <property type="entry name" value="N-(5'-PHOSPHORIBOSYL)ANTHRANILATE ISOMERASE"/>
    <property type="match status" value="1"/>
</dbReference>
<evidence type="ECO:0000256" key="2">
    <source>
        <dbReference type="ARBA" id="ARBA00004664"/>
    </source>
</evidence>
<organism evidence="11 12">
    <name type="scientific">Caenispirillum salinarum AK4</name>
    <dbReference type="NCBI Taxonomy" id="1238182"/>
    <lineage>
        <taxon>Bacteria</taxon>
        <taxon>Pseudomonadati</taxon>
        <taxon>Pseudomonadota</taxon>
        <taxon>Alphaproteobacteria</taxon>
        <taxon>Rhodospirillales</taxon>
        <taxon>Novispirillaceae</taxon>
        <taxon>Caenispirillum</taxon>
    </lineage>
</organism>
<dbReference type="RefSeq" id="WP_009541734.1">
    <property type="nucleotide sequence ID" value="NZ_ANHY01000017.1"/>
</dbReference>
<reference evidence="11 12" key="1">
    <citation type="journal article" date="2013" name="Genome Announc.">
        <title>Draft Genome Sequence of an Alphaproteobacterium, Caenispirillum salinarum AK4(T), Isolated from a Solar Saltern.</title>
        <authorList>
            <person name="Khatri I."/>
            <person name="Singh A."/>
            <person name="Korpole S."/>
            <person name="Pinnaka A.K."/>
            <person name="Subramanian S."/>
        </authorList>
    </citation>
    <scope>NUCLEOTIDE SEQUENCE [LARGE SCALE GENOMIC DNA]</scope>
    <source>
        <strain evidence="11 12">AK4</strain>
    </source>
</reference>
<dbReference type="EC" id="5.3.1.24" evidence="3 9"/>